<dbReference type="SUPFAM" id="SSF141371">
    <property type="entry name" value="PilZ domain-like"/>
    <property type="match status" value="1"/>
</dbReference>
<dbReference type="STRING" id="686340.Metal_1606"/>
<dbReference type="eggNOG" id="ENOG5031N39">
    <property type="taxonomic scope" value="Bacteria"/>
</dbReference>
<feature type="compositionally biased region" description="Basic and acidic residues" evidence="1">
    <location>
        <begin position="11"/>
        <end position="22"/>
    </location>
</feature>
<protein>
    <submittedName>
        <fullName evidence="3">PilZ domain-containing protein</fullName>
    </submittedName>
</protein>
<dbReference type="EMBL" id="CM001475">
    <property type="protein sequence ID" value="EIC29385.1"/>
    <property type="molecule type" value="Genomic_DNA"/>
</dbReference>
<dbReference type="HOGENOM" id="CLU_1883303_0_0_6"/>
<gene>
    <name evidence="3" type="ORF">Metal_1606</name>
</gene>
<evidence type="ECO:0000313" key="4">
    <source>
        <dbReference type="Proteomes" id="UP000005090"/>
    </source>
</evidence>
<dbReference type="Pfam" id="PF07238">
    <property type="entry name" value="PilZ"/>
    <property type="match status" value="1"/>
</dbReference>
<evidence type="ECO:0000313" key="3">
    <source>
        <dbReference type="EMBL" id="EIC29385.1"/>
    </source>
</evidence>
<keyword evidence="4" id="KW-1185">Reference proteome</keyword>
<dbReference type="RefSeq" id="WP_005371185.1">
    <property type="nucleotide sequence ID" value="NZ_CM001475.1"/>
</dbReference>
<evidence type="ECO:0000259" key="2">
    <source>
        <dbReference type="Pfam" id="PF07238"/>
    </source>
</evidence>
<dbReference type="Proteomes" id="UP000005090">
    <property type="component" value="Chromosome"/>
</dbReference>
<dbReference type="InterPro" id="IPR009875">
    <property type="entry name" value="PilZ_domain"/>
</dbReference>
<feature type="domain" description="PilZ" evidence="2">
    <location>
        <begin position="54"/>
        <end position="117"/>
    </location>
</feature>
<organism evidence="3 4">
    <name type="scientific">Methylomicrobium album BG8</name>
    <dbReference type="NCBI Taxonomy" id="686340"/>
    <lineage>
        <taxon>Bacteria</taxon>
        <taxon>Pseudomonadati</taxon>
        <taxon>Pseudomonadota</taxon>
        <taxon>Gammaproteobacteria</taxon>
        <taxon>Methylococcales</taxon>
        <taxon>Methylococcaceae</taxon>
        <taxon>Methylomicrobium</taxon>
    </lineage>
</organism>
<feature type="region of interest" description="Disordered" evidence="1">
    <location>
        <begin position="1"/>
        <end position="22"/>
    </location>
</feature>
<accession>H8GM24</accession>
<reference evidence="3 4" key="1">
    <citation type="journal article" date="2013" name="Genome Announc.">
        <title>Genome Sequence of the Obligate Gammaproteobacterial Methanotroph Methylomicrobium album Strain BG8.</title>
        <authorList>
            <person name="Kits K.D."/>
            <person name="Kalyuzhnaya M.G."/>
            <person name="Klotz M.G."/>
            <person name="Jetten M.S."/>
            <person name="Op den Camp H.J."/>
            <person name="Vuilleumier S."/>
            <person name="Bringel F."/>
            <person name="Dispirito A.A."/>
            <person name="Murrell J.C."/>
            <person name="Bruce D."/>
            <person name="Cheng J.F."/>
            <person name="Copeland A."/>
            <person name="Goodwin L."/>
            <person name="Hauser L."/>
            <person name="Lajus A."/>
            <person name="Land M.L."/>
            <person name="Lapidus A."/>
            <person name="Lucas S."/>
            <person name="Medigue C."/>
            <person name="Pitluck S."/>
            <person name="Woyke T."/>
            <person name="Zeytun A."/>
            <person name="Stein L.Y."/>
        </authorList>
    </citation>
    <scope>NUCLEOTIDE SEQUENCE [LARGE SCALE GENOMIC DNA]</scope>
    <source>
        <strain evidence="3 4">BG8</strain>
    </source>
</reference>
<dbReference type="GO" id="GO:0035438">
    <property type="term" value="F:cyclic-di-GMP binding"/>
    <property type="evidence" value="ECO:0007669"/>
    <property type="project" value="InterPro"/>
</dbReference>
<dbReference type="AlphaFoldDB" id="H8GM24"/>
<dbReference type="Gene3D" id="2.40.10.220">
    <property type="entry name" value="predicted glycosyltransferase like domains"/>
    <property type="match status" value="1"/>
</dbReference>
<evidence type="ECO:0000256" key="1">
    <source>
        <dbReference type="SAM" id="MobiDB-lite"/>
    </source>
</evidence>
<proteinExistence type="predicted"/>
<sequence>MTLNIDNKGLTPDRKGNGQVANERRTVRYIRKDIKVHIRKQNWFSAIGGDRFRQEIPVELLDISNRGCLIFSPEKLAVRSKIIVLLTFETARRFEIGATVIRKSEGEDQYGIKFAAYNNELGDYMLKTQEKLTFK</sequence>
<name>H8GM24_METAL</name>